<dbReference type="STRING" id="578462.A0A0L0SJK9"/>
<keyword evidence="2 3" id="KW-0040">ANK repeat</keyword>
<feature type="region of interest" description="Disordered" evidence="4">
    <location>
        <begin position="1294"/>
        <end position="1321"/>
    </location>
</feature>
<gene>
    <name evidence="5" type="ORF">AMAG_18887</name>
</gene>
<evidence type="ECO:0000256" key="1">
    <source>
        <dbReference type="ARBA" id="ARBA00022737"/>
    </source>
</evidence>
<dbReference type="eggNOG" id="KOG4177">
    <property type="taxonomic scope" value="Eukaryota"/>
</dbReference>
<evidence type="ECO:0000256" key="3">
    <source>
        <dbReference type="PROSITE-ProRule" id="PRU00023"/>
    </source>
</evidence>
<dbReference type="InterPro" id="IPR002110">
    <property type="entry name" value="Ankyrin_rpt"/>
</dbReference>
<proteinExistence type="predicted"/>
<dbReference type="SUPFAM" id="SSF48403">
    <property type="entry name" value="Ankyrin repeat"/>
    <property type="match status" value="2"/>
</dbReference>
<accession>A0A0L0SJK9</accession>
<feature type="region of interest" description="Disordered" evidence="4">
    <location>
        <begin position="1232"/>
        <end position="1259"/>
    </location>
</feature>
<evidence type="ECO:0000313" key="5">
    <source>
        <dbReference type="EMBL" id="KNE62565.1"/>
    </source>
</evidence>
<dbReference type="InterPro" id="IPR036770">
    <property type="entry name" value="Ankyrin_rpt-contain_sf"/>
</dbReference>
<feature type="compositionally biased region" description="Basic residues" evidence="4">
    <location>
        <begin position="93"/>
        <end position="103"/>
    </location>
</feature>
<dbReference type="EMBL" id="GG745340">
    <property type="protein sequence ID" value="KNE62565.1"/>
    <property type="molecule type" value="Genomic_DNA"/>
</dbReference>
<reference evidence="6" key="2">
    <citation type="submission" date="2009-11" db="EMBL/GenBank/DDBJ databases">
        <title>The Genome Sequence of Allomyces macrogynus strain ATCC 38327.</title>
        <authorList>
            <consortium name="The Broad Institute Genome Sequencing Platform"/>
            <person name="Russ C."/>
            <person name="Cuomo C."/>
            <person name="Shea T."/>
            <person name="Young S.K."/>
            <person name="Zeng Q."/>
            <person name="Koehrsen M."/>
            <person name="Haas B."/>
            <person name="Borodovsky M."/>
            <person name="Guigo R."/>
            <person name="Alvarado L."/>
            <person name="Berlin A."/>
            <person name="Borenstein D."/>
            <person name="Chen Z."/>
            <person name="Engels R."/>
            <person name="Freedman E."/>
            <person name="Gellesch M."/>
            <person name="Goldberg J."/>
            <person name="Griggs A."/>
            <person name="Gujja S."/>
            <person name="Heiman D."/>
            <person name="Hepburn T."/>
            <person name="Howarth C."/>
            <person name="Jen D."/>
            <person name="Larson L."/>
            <person name="Lewis B."/>
            <person name="Mehta T."/>
            <person name="Park D."/>
            <person name="Pearson M."/>
            <person name="Roberts A."/>
            <person name="Saif S."/>
            <person name="Shenoy N."/>
            <person name="Sisk P."/>
            <person name="Stolte C."/>
            <person name="Sykes S."/>
            <person name="Walk T."/>
            <person name="White J."/>
            <person name="Yandava C."/>
            <person name="Burger G."/>
            <person name="Gray M.W."/>
            <person name="Holland P.W.H."/>
            <person name="King N."/>
            <person name="Lang F.B.F."/>
            <person name="Roger A.J."/>
            <person name="Ruiz-Trillo I."/>
            <person name="Lander E."/>
            <person name="Nusbaum C."/>
        </authorList>
    </citation>
    <scope>NUCLEOTIDE SEQUENCE [LARGE SCALE GENOMIC DNA]</scope>
    <source>
        <strain evidence="6">ATCC 38327</strain>
    </source>
</reference>
<feature type="compositionally biased region" description="Low complexity" evidence="4">
    <location>
        <begin position="920"/>
        <end position="950"/>
    </location>
</feature>
<feature type="compositionally biased region" description="Low complexity" evidence="4">
    <location>
        <begin position="104"/>
        <end position="113"/>
    </location>
</feature>
<dbReference type="PANTHER" id="PTHR24198:SF165">
    <property type="entry name" value="ANKYRIN REPEAT-CONTAINING PROTEIN-RELATED"/>
    <property type="match status" value="1"/>
</dbReference>
<dbReference type="SMART" id="SM00248">
    <property type="entry name" value="ANK"/>
    <property type="match status" value="8"/>
</dbReference>
<dbReference type="Gene3D" id="1.25.40.20">
    <property type="entry name" value="Ankyrin repeat-containing domain"/>
    <property type="match status" value="4"/>
</dbReference>
<keyword evidence="6" id="KW-1185">Reference proteome</keyword>
<feature type="compositionally biased region" description="Low complexity" evidence="4">
    <location>
        <begin position="30"/>
        <end position="58"/>
    </location>
</feature>
<dbReference type="PROSITE" id="PS50088">
    <property type="entry name" value="ANK_REPEAT"/>
    <property type="match status" value="3"/>
</dbReference>
<dbReference type="VEuPathDB" id="FungiDB:AMAG_18887"/>
<organism evidence="5 6">
    <name type="scientific">Allomyces macrogynus (strain ATCC 38327)</name>
    <name type="common">Allomyces javanicus var. macrogynus</name>
    <dbReference type="NCBI Taxonomy" id="578462"/>
    <lineage>
        <taxon>Eukaryota</taxon>
        <taxon>Fungi</taxon>
        <taxon>Fungi incertae sedis</taxon>
        <taxon>Blastocladiomycota</taxon>
        <taxon>Blastocladiomycetes</taxon>
        <taxon>Blastocladiales</taxon>
        <taxon>Blastocladiaceae</taxon>
        <taxon>Allomyces</taxon>
    </lineage>
</organism>
<evidence type="ECO:0000256" key="4">
    <source>
        <dbReference type="SAM" id="MobiDB-lite"/>
    </source>
</evidence>
<feature type="compositionally biased region" description="Low complexity" evidence="4">
    <location>
        <begin position="1299"/>
        <end position="1321"/>
    </location>
</feature>
<feature type="repeat" description="ANK" evidence="3">
    <location>
        <begin position="405"/>
        <end position="437"/>
    </location>
</feature>
<feature type="compositionally biased region" description="Low complexity" evidence="4">
    <location>
        <begin position="993"/>
        <end position="1006"/>
    </location>
</feature>
<name>A0A0L0SJK9_ALLM3</name>
<feature type="compositionally biased region" description="Low complexity" evidence="4">
    <location>
        <begin position="128"/>
        <end position="147"/>
    </location>
</feature>
<feature type="compositionally biased region" description="Basic and acidic residues" evidence="4">
    <location>
        <begin position="1080"/>
        <end position="1089"/>
    </location>
</feature>
<evidence type="ECO:0000256" key="2">
    <source>
        <dbReference type="ARBA" id="ARBA00023043"/>
    </source>
</evidence>
<dbReference type="OrthoDB" id="2121094at2759"/>
<feature type="region of interest" description="Disordered" evidence="4">
    <location>
        <begin position="908"/>
        <end position="1089"/>
    </location>
</feature>
<feature type="compositionally biased region" description="Low complexity" evidence="4">
    <location>
        <begin position="1031"/>
        <end position="1079"/>
    </location>
</feature>
<dbReference type="Pfam" id="PF13606">
    <property type="entry name" value="Ank_3"/>
    <property type="match status" value="1"/>
</dbReference>
<reference evidence="5 6" key="1">
    <citation type="submission" date="2009-11" db="EMBL/GenBank/DDBJ databases">
        <title>Annotation of Allomyces macrogynus ATCC 38327.</title>
        <authorList>
            <consortium name="The Broad Institute Genome Sequencing Platform"/>
            <person name="Russ C."/>
            <person name="Cuomo C."/>
            <person name="Burger G."/>
            <person name="Gray M.W."/>
            <person name="Holland P.W.H."/>
            <person name="King N."/>
            <person name="Lang F.B.F."/>
            <person name="Roger A.J."/>
            <person name="Ruiz-Trillo I."/>
            <person name="Young S.K."/>
            <person name="Zeng Q."/>
            <person name="Gargeya S."/>
            <person name="Fitzgerald M."/>
            <person name="Haas B."/>
            <person name="Abouelleil A."/>
            <person name="Alvarado L."/>
            <person name="Arachchi H.M."/>
            <person name="Berlin A."/>
            <person name="Chapman S.B."/>
            <person name="Gearin G."/>
            <person name="Goldberg J."/>
            <person name="Griggs A."/>
            <person name="Gujja S."/>
            <person name="Hansen M."/>
            <person name="Heiman D."/>
            <person name="Howarth C."/>
            <person name="Larimer J."/>
            <person name="Lui A."/>
            <person name="MacDonald P.J.P."/>
            <person name="McCowen C."/>
            <person name="Montmayeur A."/>
            <person name="Murphy C."/>
            <person name="Neiman D."/>
            <person name="Pearson M."/>
            <person name="Priest M."/>
            <person name="Roberts A."/>
            <person name="Saif S."/>
            <person name="Shea T."/>
            <person name="Sisk P."/>
            <person name="Stolte C."/>
            <person name="Sykes S."/>
            <person name="Wortman J."/>
            <person name="Nusbaum C."/>
            <person name="Birren B."/>
        </authorList>
    </citation>
    <scope>NUCLEOTIDE SEQUENCE [LARGE SCALE GENOMIC DNA]</scope>
    <source>
        <strain evidence="5 6">ATCC 38327</strain>
    </source>
</reference>
<feature type="compositionally biased region" description="Low complexity" evidence="4">
    <location>
        <begin position="1439"/>
        <end position="1452"/>
    </location>
</feature>
<evidence type="ECO:0000313" key="6">
    <source>
        <dbReference type="Proteomes" id="UP000054350"/>
    </source>
</evidence>
<keyword evidence="1" id="KW-0677">Repeat</keyword>
<dbReference type="PROSITE" id="PS50297">
    <property type="entry name" value="ANK_REP_REGION"/>
    <property type="match status" value="3"/>
</dbReference>
<dbReference type="Proteomes" id="UP000054350">
    <property type="component" value="Unassembled WGS sequence"/>
</dbReference>
<sequence>MSRSPTVAALLYTMAPATPRPATGPPDQELPLAVTAPAPPSSTAATTRAPAAPSLPATIAMAIPESATQLPPTTEAVAMPPPPPPTPADASPRRSRSVLRRAARAFAKAVNAVGRAATGRPSDKSKAKSSSSQSADGLSAATSAAASEVTTPVNELDLPLERVVASVLDPLECQDSVPAMDDDAVNCMSAEEQVPAVAALPDPAPAPEPDPPAPPAPATIESIATVDLVWHIILIRYLGPRDWARVRSATRALRDASDALPMLRLFPTSSLRARVLASWASADAADLVARMITGARIPADTRHHHQPSPLVLAGRSKAWRTVDTLLRLRACPSRALPQLNGATTAPAASGSGTVQVGANRVTGGARGPVPLLMAARSGDVELLSRYLGSGRSRADLRVPMRKSKFMRTPMHCAVESGNVAAVQVLLDHGAELLMLPDAKRSRRALRERRAAAVASATSASVASAPDQPASDAEPAPADVPVAPTDSDLAAQRHREAEAAHLLGLAAKTRSMKMLTWLLTVARVPANGWPTADAFQHGLDDKTALHWAVSGRQKAIVALLLQHGVRLHSPEAAVDPTFSDWEDMRRARTALDMAIDLGDLDLITMLVQASVGMDPDAAPESARTAVLPHCCSRLNDKDVATRCVLSHVQCIVEHTPLDMIKAMVTRFGAQFSTPERPWTLPTDPLKCNLISLARGLGDLPASGPGVDGGYVALCIAARAHKWDVVRYLLDEHQVPPNCAAHTAAAKDRTDQTPLPAEFTDAPLYGKTPLHLAIDANEPELVCDLLDKYGALVNVKDATGHTPLDVETKRAGATPLAIDLLRRGARGSEEALTLILHKSLLDWEVDQVRDLLTKQYVEATNRIESLDATFPVRLHEQTRKPIDQDYQLYPDNIASLNVVVEVPEVPEVPLPSLPSQSAQCLAKESSSEQTAASSSDAPAPATDAATLAGDAPPASPTDAAQGEPAVVAADQDEQVAAPSEPAAAPAGQDEPADGAAATQAQPTVAPVAQDEPAELSAAQVDPTDAVPAPGEPTDATTTQGEQDAAAAAPNEPAPAATTQTEPAPTATTATDPSTTATTPKPATDESTFHYEPDVDLSHPYFGGLVSPLFRAVAAGNHAVAELLLTSGAHPDHGLRPGLARYSCQFLEGSSSGLRAITDSAKPPIVRSPLAQAILRGDAAMVELLLEKRANASRGEHLLNKCRAKNSSCSTTPLQLALGLRFLLLERQKKAAASSSPALAAAETVTDAPATTTPTKTPAAGSISPLMLTATLAPLSPPSPPPRLILTSTNFAAPSTPIRFGTPLTTDTTSESTPESADASTSSLAPPAPTFQFAFAASPTFGPARSPLLAAVSTTPTAEIALYTPLDDVRAKLDRRIDQFPSLLTLDRVDAVLRALRAHNAPLMPNNGNKTAKVAKTAKHHHARPAGARARVRSLTSGARPATVAAAQGTTAATDAPVPAAAASVPLTFTFSAPAPAPAPGDASTEAASAPSSLPLATFGSGFSFGGAGAFSFSFGASSSATPAATAAAEAAS</sequence>
<protein>
    <submittedName>
        <fullName evidence="5">Uncharacterized protein</fullName>
    </submittedName>
</protein>
<dbReference type="Pfam" id="PF12796">
    <property type="entry name" value="Ank_2"/>
    <property type="match status" value="1"/>
</dbReference>
<feature type="region of interest" description="Disordered" evidence="4">
    <location>
        <begin position="1416"/>
        <end position="1452"/>
    </location>
</feature>
<feature type="repeat" description="ANK" evidence="3">
    <location>
        <begin position="763"/>
        <end position="796"/>
    </location>
</feature>
<feature type="region of interest" description="Disordered" evidence="4">
    <location>
        <begin position="455"/>
        <end position="483"/>
    </location>
</feature>
<dbReference type="Pfam" id="PF00023">
    <property type="entry name" value="Ank"/>
    <property type="match status" value="1"/>
</dbReference>
<dbReference type="PANTHER" id="PTHR24198">
    <property type="entry name" value="ANKYRIN REPEAT AND PROTEIN KINASE DOMAIN-CONTAINING PROTEIN"/>
    <property type="match status" value="1"/>
</dbReference>
<feature type="compositionally biased region" description="Low complexity" evidence="4">
    <location>
        <begin position="963"/>
        <end position="984"/>
    </location>
</feature>
<feature type="repeat" description="ANK" evidence="3">
    <location>
        <begin position="539"/>
        <end position="571"/>
    </location>
</feature>
<feature type="region of interest" description="Disordered" evidence="4">
    <location>
        <begin position="16"/>
        <end position="151"/>
    </location>
</feature>